<dbReference type="SMART" id="SM00563">
    <property type="entry name" value="PlsC"/>
    <property type="match status" value="1"/>
</dbReference>
<gene>
    <name evidence="8" type="ORF">SBAD_LOCUS2985</name>
</gene>
<keyword evidence="3 5" id="KW-0808">Transferase</keyword>
<dbReference type="WBParaSite" id="SBAD_0000312901-mRNA-1">
    <property type="protein sequence ID" value="SBAD_0000312901-mRNA-1"/>
    <property type="gene ID" value="SBAD_0000312901"/>
</dbReference>
<evidence type="ECO:0000313" key="10">
    <source>
        <dbReference type="WBParaSite" id="SBAD_0000312901-mRNA-1"/>
    </source>
</evidence>
<sequence length="274" mass="31241">MVMTIVIVLYCLFAISPKVQYFVKMAVYIFDVLLTTFLVQFVAFPWPGDVDNFKFVKLIFMKLVSWIDIRWELRGKENLNVEGPAVLVCNHQSSLDLMGMMVAWPPRCVPLVKKELMYAGPFGIAGKLCGCIFIDRFNKNSAIQKMNAMVEAVVQNNIKIWIFPEGTRNHGKSMLPFKKGAFYLAVEAKASIPIIPVIFSSYDYFYSKKEHKFSPGFVLIDVLPAISTENLTNDDVDLLSQKTRAQMLAVFERNSLEAREKFFSSCNDKSPKKE</sequence>
<comment type="catalytic activity">
    <reaction evidence="5">
        <text>a 1-acyl-sn-glycero-3-phosphate + an acyl-CoA = a 1,2-diacyl-sn-glycero-3-phosphate + CoA</text>
        <dbReference type="Rhea" id="RHEA:19709"/>
        <dbReference type="ChEBI" id="CHEBI:57287"/>
        <dbReference type="ChEBI" id="CHEBI:57970"/>
        <dbReference type="ChEBI" id="CHEBI:58342"/>
        <dbReference type="ChEBI" id="CHEBI:58608"/>
        <dbReference type="EC" id="2.3.1.51"/>
    </reaction>
</comment>
<keyword evidence="5" id="KW-0594">Phospholipid biosynthesis</keyword>
<organism evidence="10">
    <name type="scientific">Soboliphyme baturini</name>
    <dbReference type="NCBI Taxonomy" id="241478"/>
    <lineage>
        <taxon>Eukaryota</taxon>
        <taxon>Metazoa</taxon>
        <taxon>Ecdysozoa</taxon>
        <taxon>Nematoda</taxon>
        <taxon>Enoplea</taxon>
        <taxon>Dorylaimia</taxon>
        <taxon>Dioctophymatida</taxon>
        <taxon>Dioctophymatoidea</taxon>
        <taxon>Soboliphymatidae</taxon>
        <taxon>Soboliphyme</taxon>
    </lineage>
</organism>
<dbReference type="GO" id="GO:0003841">
    <property type="term" value="F:1-acylglycerol-3-phosphate O-acyltransferase activity"/>
    <property type="evidence" value="ECO:0007669"/>
    <property type="project" value="UniProtKB-UniRule"/>
</dbReference>
<reference evidence="8 9" key="2">
    <citation type="submission" date="2018-11" db="EMBL/GenBank/DDBJ databases">
        <authorList>
            <consortium name="Pathogen Informatics"/>
        </authorList>
    </citation>
    <scope>NUCLEOTIDE SEQUENCE [LARGE SCALE GENOMIC DNA]</scope>
</reference>
<evidence type="ECO:0000259" key="7">
    <source>
        <dbReference type="SMART" id="SM00563"/>
    </source>
</evidence>
<keyword evidence="5" id="KW-0443">Lipid metabolism</keyword>
<evidence type="ECO:0000313" key="8">
    <source>
        <dbReference type="EMBL" id="VDO99598.1"/>
    </source>
</evidence>
<dbReference type="OrthoDB" id="202234at2759"/>
<dbReference type="SUPFAM" id="SSF69593">
    <property type="entry name" value="Glycerol-3-phosphate (1)-acyltransferase"/>
    <property type="match status" value="1"/>
</dbReference>
<dbReference type="GO" id="GO:0006654">
    <property type="term" value="P:phosphatidic acid biosynthetic process"/>
    <property type="evidence" value="ECO:0007669"/>
    <property type="project" value="TreeGrafter"/>
</dbReference>
<dbReference type="GO" id="GO:0016020">
    <property type="term" value="C:membrane"/>
    <property type="evidence" value="ECO:0007669"/>
    <property type="project" value="InterPro"/>
</dbReference>
<dbReference type="GO" id="GO:0005783">
    <property type="term" value="C:endoplasmic reticulum"/>
    <property type="evidence" value="ECO:0007669"/>
    <property type="project" value="TreeGrafter"/>
</dbReference>
<keyword evidence="6" id="KW-1133">Transmembrane helix</keyword>
<dbReference type="CDD" id="cd07989">
    <property type="entry name" value="LPLAT_AGPAT-like"/>
    <property type="match status" value="1"/>
</dbReference>
<dbReference type="EC" id="2.3.1.51" evidence="5"/>
<dbReference type="PANTHER" id="PTHR10434">
    <property type="entry name" value="1-ACYL-SN-GLYCEROL-3-PHOSPHATE ACYLTRANSFERASE"/>
    <property type="match status" value="1"/>
</dbReference>
<dbReference type="PANTHER" id="PTHR10434:SF11">
    <property type="entry name" value="1-ACYL-SN-GLYCEROL-3-PHOSPHATE ACYLTRANSFERASE"/>
    <property type="match status" value="1"/>
</dbReference>
<evidence type="ECO:0000256" key="2">
    <source>
        <dbReference type="ARBA" id="ARBA00008655"/>
    </source>
</evidence>
<dbReference type="AlphaFoldDB" id="A0A183IH90"/>
<evidence type="ECO:0000313" key="9">
    <source>
        <dbReference type="Proteomes" id="UP000270296"/>
    </source>
</evidence>
<comment type="pathway">
    <text evidence="1">Phospholipid metabolism; CDP-diacylglycerol biosynthesis; CDP-diacylglycerol from sn-glycerol 3-phosphate: step 2/3.</text>
</comment>
<accession>A0A183IH90</accession>
<dbReference type="NCBIfam" id="TIGR00530">
    <property type="entry name" value="AGP_acyltrn"/>
    <property type="match status" value="1"/>
</dbReference>
<evidence type="ECO:0000256" key="5">
    <source>
        <dbReference type="RuleBase" id="RU361267"/>
    </source>
</evidence>
<dbReference type="Proteomes" id="UP000270296">
    <property type="component" value="Unassembled WGS sequence"/>
</dbReference>
<keyword evidence="6" id="KW-0472">Membrane</keyword>
<proteinExistence type="inferred from homology"/>
<dbReference type="Pfam" id="PF01553">
    <property type="entry name" value="Acyltransferase"/>
    <property type="match status" value="1"/>
</dbReference>
<dbReference type="InterPro" id="IPR002123">
    <property type="entry name" value="Plipid/glycerol_acylTrfase"/>
</dbReference>
<evidence type="ECO:0000256" key="1">
    <source>
        <dbReference type="ARBA" id="ARBA00004728"/>
    </source>
</evidence>
<keyword evidence="5" id="KW-1208">Phospholipid metabolism</keyword>
<feature type="transmembrane region" description="Helical" evidence="6">
    <location>
        <begin position="27"/>
        <end position="47"/>
    </location>
</feature>
<reference evidence="10" key="1">
    <citation type="submission" date="2016-06" db="UniProtKB">
        <authorList>
            <consortium name="WormBaseParasite"/>
        </authorList>
    </citation>
    <scope>IDENTIFICATION</scope>
</reference>
<evidence type="ECO:0000256" key="6">
    <source>
        <dbReference type="SAM" id="Phobius"/>
    </source>
</evidence>
<feature type="domain" description="Phospholipid/glycerol acyltransferase" evidence="7">
    <location>
        <begin position="85"/>
        <end position="202"/>
    </location>
</feature>
<keyword evidence="6" id="KW-0812">Transmembrane</keyword>
<comment type="similarity">
    <text evidence="2 5">Belongs to the 1-acyl-sn-glycerol-3-phosphate acyltransferase family.</text>
</comment>
<keyword evidence="4 5" id="KW-0012">Acyltransferase</keyword>
<evidence type="ECO:0000256" key="3">
    <source>
        <dbReference type="ARBA" id="ARBA00022679"/>
    </source>
</evidence>
<keyword evidence="9" id="KW-1185">Reference proteome</keyword>
<protein>
    <recommendedName>
        <fullName evidence="5">1-acyl-sn-glycerol-3-phosphate acyltransferase</fullName>
        <ecNumber evidence="5">2.3.1.51</ecNumber>
    </recommendedName>
</protein>
<name>A0A183IH90_9BILA</name>
<dbReference type="InterPro" id="IPR004552">
    <property type="entry name" value="AGP_acyltrans"/>
</dbReference>
<comment type="domain">
    <text evidence="5">The HXXXXD motif is essential for acyltransferase activity and may constitute the binding site for the phosphate moiety of the glycerol-3-phosphate.</text>
</comment>
<evidence type="ECO:0000256" key="4">
    <source>
        <dbReference type="ARBA" id="ARBA00023315"/>
    </source>
</evidence>
<keyword evidence="5" id="KW-0444">Lipid biosynthesis</keyword>
<dbReference type="EMBL" id="UZAM01007508">
    <property type="protein sequence ID" value="VDO99598.1"/>
    <property type="molecule type" value="Genomic_DNA"/>
</dbReference>